<evidence type="ECO:0000313" key="4">
    <source>
        <dbReference type="Proteomes" id="UP001176517"/>
    </source>
</evidence>
<dbReference type="AlphaFoldDB" id="A0AAN6JQD4"/>
<protein>
    <recommendedName>
        <fullName evidence="2">J domain-containing protein</fullName>
    </recommendedName>
</protein>
<dbReference type="PRINTS" id="PR00625">
    <property type="entry name" value="JDOMAIN"/>
</dbReference>
<accession>A0AAN6JQD4</accession>
<dbReference type="EMBL" id="JAPDMZ010000135">
    <property type="protein sequence ID" value="KAK0548463.1"/>
    <property type="molecule type" value="Genomic_DNA"/>
</dbReference>
<feature type="region of interest" description="Disordered" evidence="1">
    <location>
        <begin position="354"/>
        <end position="376"/>
    </location>
</feature>
<dbReference type="Proteomes" id="UP001176517">
    <property type="component" value="Unassembled WGS sequence"/>
</dbReference>
<sequence>MSAAASVLATGGRRASGAAPSQYYSLPPGLPSTSAARSNTRSASHAATATASPPSSSGTGSSSSADMPAGDLAFPSHIRNPTPYEIFHLPKTATPAQIKARYYDLVKIFHPDRHLCAPGPSSSAHPQPESKKNEIEDRFKLIVRAYELLGTPSRRRSYDRMGIGWTDNYNPWRDRGRAGWEHRGDPASGGHDRFGWQRRRSSEAEDAYFYGFAARQHQQQNQGPRYLPNAHFISVLVLITWSVAAIQYARLSSQAARATQLRDRVHLDAAHSLRTAREGAKGEEGRRRMDALRRRVREMGVLEEVRALEEGDLEGAAAPKQAAISETEAKWGIGHGGPSGKEAHQERLRRLAEAEAAMLSTGTGQPSRPGAGLQSH</sequence>
<dbReference type="SMART" id="SM00271">
    <property type="entry name" value="DnaJ"/>
    <property type="match status" value="1"/>
</dbReference>
<feature type="compositionally biased region" description="Low complexity" evidence="1">
    <location>
        <begin position="32"/>
        <end position="65"/>
    </location>
</feature>
<evidence type="ECO:0000313" key="3">
    <source>
        <dbReference type="EMBL" id="KAK0548463.1"/>
    </source>
</evidence>
<feature type="domain" description="J" evidence="2">
    <location>
        <begin position="82"/>
        <end position="162"/>
    </location>
</feature>
<organism evidence="3 4">
    <name type="scientific">Tilletia horrida</name>
    <dbReference type="NCBI Taxonomy" id="155126"/>
    <lineage>
        <taxon>Eukaryota</taxon>
        <taxon>Fungi</taxon>
        <taxon>Dikarya</taxon>
        <taxon>Basidiomycota</taxon>
        <taxon>Ustilaginomycotina</taxon>
        <taxon>Exobasidiomycetes</taxon>
        <taxon>Tilletiales</taxon>
        <taxon>Tilletiaceae</taxon>
        <taxon>Tilletia</taxon>
    </lineage>
</organism>
<proteinExistence type="predicted"/>
<comment type="caution">
    <text evidence="3">The sequence shown here is derived from an EMBL/GenBank/DDBJ whole genome shotgun (WGS) entry which is preliminary data.</text>
</comment>
<evidence type="ECO:0000256" key="1">
    <source>
        <dbReference type="SAM" id="MobiDB-lite"/>
    </source>
</evidence>
<dbReference type="InterPro" id="IPR001623">
    <property type="entry name" value="DnaJ_domain"/>
</dbReference>
<dbReference type="InterPro" id="IPR036869">
    <property type="entry name" value="J_dom_sf"/>
</dbReference>
<evidence type="ECO:0000259" key="2">
    <source>
        <dbReference type="PROSITE" id="PS50076"/>
    </source>
</evidence>
<dbReference type="InterPro" id="IPR053025">
    <property type="entry name" value="Mito_ATP_Synthase-Asso"/>
</dbReference>
<dbReference type="PANTHER" id="PTHR44873">
    <property type="entry name" value="DNAJ HOMOLOG SUBFAMILY C MEMBER 30, MITOCHONDRIAL"/>
    <property type="match status" value="1"/>
</dbReference>
<reference evidence="3" key="1">
    <citation type="journal article" date="2023" name="PhytoFront">
        <title>Draft Genome Resources of Seven Strains of Tilletia horrida, Causal Agent of Kernel Smut of Rice.</title>
        <authorList>
            <person name="Khanal S."/>
            <person name="Antony Babu S."/>
            <person name="Zhou X.G."/>
        </authorList>
    </citation>
    <scope>NUCLEOTIDE SEQUENCE</scope>
    <source>
        <strain evidence="3">TX6</strain>
    </source>
</reference>
<dbReference type="CDD" id="cd06257">
    <property type="entry name" value="DnaJ"/>
    <property type="match status" value="1"/>
</dbReference>
<keyword evidence="4" id="KW-1185">Reference proteome</keyword>
<dbReference type="PROSITE" id="PS50076">
    <property type="entry name" value="DNAJ_2"/>
    <property type="match status" value="1"/>
</dbReference>
<dbReference type="Gene3D" id="1.10.287.110">
    <property type="entry name" value="DnaJ domain"/>
    <property type="match status" value="1"/>
</dbReference>
<dbReference type="PANTHER" id="PTHR44873:SF1">
    <property type="entry name" value="DNAJ HOMOLOG SUBFAMILY C MEMBER 30, MITOCHONDRIAL"/>
    <property type="match status" value="1"/>
</dbReference>
<dbReference type="SUPFAM" id="SSF46565">
    <property type="entry name" value="Chaperone J-domain"/>
    <property type="match status" value="1"/>
</dbReference>
<feature type="region of interest" description="Disordered" evidence="1">
    <location>
        <begin position="1"/>
        <end position="75"/>
    </location>
</feature>
<name>A0AAN6JQD4_9BASI</name>
<gene>
    <name evidence="3" type="ORF">OC846_004474</name>
</gene>